<dbReference type="RefSeq" id="WP_055283282.1">
    <property type="nucleotide sequence ID" value="NZ_CZAY01000012.1"/>
</dbReference>
<dbReference type="PRINTS" id="PR00725">
    <property type="entry name" value="DADACBPTASE1"/>
</dbReference>
<accession>A0A174QHD0</accession>
<keyword evidence="4" id="KW-0133">Cell shape</keyword>
<feature type="compositionally biased region" description="Polar residues" evidence="10">
    <location>
        <begin position="452"/>
        <end position="463"/>
    </location>
</feature>
<feature type="region of interest" description="Disordered" evidence="10">
    <location>
        <begin position="29"/>
        <end position="63"/>
    </location>
</feature>
<dbReference type="Proteomes" id="UP000095485">
    <property type="component" value="Unassembled WGS sequence"/>
</dbReference>
<dbReference type="OrthoDB" id="9791132at2"/>
<dbReference type="EC" id="3.4.16.4" evidence="14"/>
<evidence type="ECO:0000256" key="6">
    <source>
        <dbReference type="ARBA" id="ARBA00023316"/>
    </source>
</evidence>
<dbReference type="CDD" id="cd12087">
    <property type="entry name" value="TM_EGFR-like"/>
    <property type="match status" value="1"/>
</dbReference>
<keyword evidence="3 14" id="KW-0378">Hydrolase</keyword>
<dbReference type="InterPro" id="IPR018044">
    <property type="entry name" value="Peptidase_S11"/>
</dbReference>
<feature type="compositionally biased region" description="Basic and acidic residues" evidence="10">
    <location>
        <begin position="46"/>
        <end position="63"/>
    </location>
</feature>
<feature type="chain" id="PRO_5008030913" evidence="12">
    <location>
        <begin position="30"/>
        <end position="522"/>
    </location>
</feature>
<organism evidence="14 15">
    <name type="scientific">Dorea longicatena</name>
    <dbReference type="NCBI Taxonomy" id="88431"/>
    <lineage>
        <taxon>Bacteria</taxon>
        <taxon>Bacillati</taxon>
        <taxon>Bacillota</taxon>
        <taxon>Clostridia</taxon>
        <taxon>Lachnospirales</taxon>
        <taxon>Lachnospiraceae</taxon>
        <taxon>Dorea</taxon>
    </lineage>
</organism>
<feature type="transmembrane region" description="Helical" evidence="11">
    <location>
        <begin position="497"/>
        <end position="518"/>
    </location>
</feature>
<dbReference type="InterPro" id="IPR001967">
    <property type="entry name" value="Peptidase_S11_N"/>
</dbReference>
<dbReference type="GeneID" id="96229054"/>
<evidence type="ECO:0000256" key="9">
    <source>
        <dbReference type="RuleBase" id="RU004016"/>
    </source>
</evidence>
<dbReference type="InterPro" id="IPR012338">
    <property type="entry name" value="Beta-lactam/transpept-like"/>
</dbReference>
<dbReference type="Pfam" id="PF00768">
    <property type="entry name" value="Peptidase_S11"/>
    <property type="match status" value="1"/>
</dbReference>
<dbReference type="PANTHER" id="PTHR21581:SF6">
    <property type="entry name" value="TRAFFICKING PROTEIN PARTICLE COMPLEX SUBUNIT 12"/>
    <property type="match status" value="1"/>
</dbReference>
<keyword evidence="11" id="KW-1133">Transmembrane helix</keyword>
<dbReference type="GO" id="GO:0008360">
    <property type="term" value="P:regulation of cell shape"/>
    <property type="evidence" value="ECO:0007669"/>
    <property type="project" value="UniProtKB-KW"/>
</dbReference>
<evidence type="ECO:0000259" key="13">
    <source>
        <dbReference type="Pfam" id="PF00768"/>
    </source>
</evidence>
<dbReference type="SUPFAM" id="SSF56601">
    <property type="entry name" value="beta-lactamase/transpeptidase-like"/>
    <property type="match status" value="1"/>
</dbReference>
<evidence type="ECO:0000313" key="15">
    <source>
        <dbReference type="Proteomes" id="UP000095485"/>
    </source>
</evidence>
<keyword evidence="14" id="KW-0121">Carboxypeptidase</keyword>
<name>A0A174QHD0_9FIRM</name>
<reference evidence="14 15" key="1">
    <citation type="submission" date="2015-09" db="EMBL/GenBank/DDBJ databases">
        <authorList>
            <consortium name="Pathogen Informatics"/>
        </authorList>
    </citation>
    <scope>NUCLEOTIDE SEQUENCE [LARGE SCALE GENOMIC DNA]</scope>
    <source>
        <strain evidence="14 15">2789STDY5834914</strain>
    </source>
</reference>
<feature type="region of interest" description="Disordered" evidence="10">
    <location>
        <begin position="444"/>
        <end position="463"/>
    </location>
</feature>
<dbReference type="PANTHER" id="PTHR21581">
    <property type="entry name" value="D-ALANYL-D-ALANINE CARBOXYPEPTIDASE"/>
    <property type="match status" value="1"/>
</dbReference>
<protein>
    <submittedName>
        <fullName evidence="14">D-alanyl-D-alanine carboxypeptidase dacB</fullName>
        <ecNumber evidence="14">3.4.16.4</ecNumber>
    </submittedName>
</protein>
<feature type="active site" description="Acyl-ester intermediate" evidence="7">
    <location>
        <position position="118"/>
    </location>
</feature>
<evidence type="ECO:0000256" key="1">
    <source>
        <dbReference type="ARBA" id="ARBA00007164"/>
    </source>
</evidence>
<dbReference type="GO" id="GO:0071555">
    <property type="term" value="P:cell wall organization"/>
    <property type="evidence" value="ECO:0007669"/>
    <property type="project" value="UniProtKB-KW"/>
</dbReference>
<feature type="signal peptide" evidence="12">
    <location>
        <begin position="1"/>
        <end position="29"/>
    </location>
</feature>
<dbReference type="EMBL" id="CZAY01000012">
    <property type="protein sequence ID" value="CUP70388.1"/>
    <property type="molecule type" value="Genomic_DNA"/>
</dbReference>
<keyword evidence="6" id="KW-0961">Cell wall biogenesis/degradation</keyword>
<proteinExistence type="inferred from homology"/>
<evidence type="ECO:0000256" key="2">
    <source>
        <dbReference type="ARBA" id="ARBA00022729"/>
    </source>
</evidence>
<dbReference type="GO" id="GO:0006508">
    <property type="term" value="P:proteolysis"/>
    <property type="evidence" value="ECO:0007669"/>
    <property type="project" value="InterPro"/>
</dbReference>
<evidence type="ECO:0000256" key="8">
    <source>
        <dbReference type="PIRSR" id="PIRSR618044-2"/>
    </source>
</evidence>
<evidence type="ECO:0000256" key="11">
    <source>
        <dbReference type="SAM" id="Phobius"/>
    </source>
</evidence>
<dbReference type="Gene3D" id="3.40.710.10">
    <property type="entry name" value="DD-peptidase/beta-lactamase superfamily"/>
    <property type="match status" value="1"/>
</dbReference>
<feature type="active site" evidence="7">
    <location>
        <position position="176"/>
    </location>
</feature>
<dbReference type="AlphaFoldDB" id="A0A174QHD0"/>
<keyword evidence="2 12" id="KW-0732">Signal</keyword>
<sequence>MRGKKQIAAVVLAVILAVAAGMPHSTVYAEPDSTGNAQAADAAADDTQKEEKKEEDMTPEELEKKAEEDAYKMEIQSNSWKNWPQGPGTYGEAAIVMDAGTGSILYAKNIDGHEYPASITKVLTSLIALKYGSLSDQVTFSNDCISFMQPGDSSAGLKEGNVISLEQALYATLLASANEAAYAVAENVGKNAGHDYNWFIQQMNEECKSLGGKNSNFVNANGLHDDNHYTCARDMALIGREIWRYPEFLKICQEQSYTIPASDTTEEHVFPQHHKMLIKENKNYYQYAVAGKTGYTSNALSTLITMADNGNMKLVCVVLRTHGANIYPDTKNLFEYVFNNFQKIPVADEKKPAEVKEFITASDESEDAGSAQTGGNEYQPLEDGYVILPKDVSYKDTDYEITDVDEKTGKGTIQYTYDGHPVGSATAKFTEEYLQKISTGKERVDNKKENVDNSGTTKNSGGKLSAKSIWTNFVQKAKAAWAFGQKKYAGKSASEQYMIAGGCVALVILIVSLIVVLIRRRR</sequence>
<dbReference type="GO" id="GO:0009252">
    <property type="term" value="P:peptidoglycan biosynthetic process"/>
    <property type="evidence" value="ECO:0007669"/>
    <property type="project" value="UniProtKB-KW"/>
</dbReference>
<evidence type="ECO:0000256" key="4">
    <source>
        <dbReference type="ARBA" id="ARBA00022960"/>
    </source>
</evidence>
<keyword evidence="11" id="KW-0472">Membrane</keyword>
<gene>
    <name evidence="14" type="primary">dacB_1</name>
    <name evidence="14" type="ORF">ERS852526_01767</name>
</gene>
<keyword evidence="11" id="KW-0812">Transmembrane</keyword>
<keyword evidence="5" id="KW-0573">Peptidoglycan synthesis</keyword>
<feature type="binding site" evidence="8">
    <location>
        <position position="292"/>
    </location>
    <ligand>
        <name>substrate</name>
    </ligand>
</feature>
<feature type="active site" description="Proton acceptor" evidence="7">
    <location>
        <position position="121"/>
    </location>
</feature>
<evidence type="ECO:0000256" key="7">
    <source>
        <dbReference type="PIRSR" id="PIRSR618044-1"/>
    </source>
</evidence>
<evidence type="ECO:0000256" key="5">
    <source>
        <dbReference type="ARBA" id="ARBA00022984"/>
    </source>
</evidence>
<feature type="domain" description="Peptidase S11 D-alanyl-D-alanine carboxypeptidase A N-terminal" evidence="13">
    <location>
        <begin position="91"/>
        <end position="320"/>
    </location>
</feature>
<keyword evidence="14" id="KW-0645">Protease</keyword>
<dbReference type="STRING" id="88431.ERS852423_01504"/>
<dbReference type="GO" id="GO:0009002">
    <property type="term" value="F:serine-type D-Ala-D-Ala carboxypeptidase activity"/>
    <property type="evidence" value="ECO:0007669"/>
    <property type="project" value="UniProtKB-EC"/>
</dbReference>
<evidence type="ECO:0000256" key="10">
    <source>
        <dbReference type="SAM" id="MobiDB-lite"/>
    </source>
</evidence>
<evidence type="ECO:0000256" key="3">
    <source>
        <dbReference type="ARBA" id="ARBA00022801"/>
    </source>
</evidence>
<evidence type="ECO:0000256" key="12">
    <source>
        <dbReference type="SAM" id="SignalP"/>
    </source>
</evidence>
<evidence type="ECO:0000313" key="14">
    <source>
        <dbReference type="EMBL" id="CUP70388.1"/>
    </source>
</evidence>
<comment type="similarity">
    <text evidence="1 9">Belongs to the peptidase S11 family.</text>
</comment>